<dbReference type="GO" id="GO:0003723">
    <property type="term" value="F:RNA binding"/>
    <property type="evidence" value="ECO:0007669"/>
    <property type="project" value="InterPro"/>
</dbReference>
<dbReference type="PANTHER" id="PTHR21600">
    <property type="entry name" value="MITOCHONDRIAL RNA PSEUDOURIDINE SYNTHASE"/>
    <property type="match status" value="1"/>
</dbReference>
<keyword evidence="4" id="KW-0413">Isomerase</keyword>
<dbReference type="GO" id="GO:0000455">
    <property type="term" value="P:enzyme-directed rRNA pseudouridine synthesis"/>
    <property type="evidence" value="ECO:0007669"/>
    <property type="project" value="TreeGrafter"/>
</dbReference>
<dbReference type="GO" id="GO:0140098">
    <property type="term" value="F:catalytic activity, acting on RNA"/>
    <property type="evidence" value="ECO:0007669"/>
    <property type="project" value="UniProtKB-ARBA"/>
</dbReference>
<dbReference type="InterPro" id="IPR006225">
    <property type="entry name" value="PsdUridine_synth_RluC/D"/>
</dbReference>
<reference evidence="6" key="1">
    <citation type="journal article" date="2021" name="PeerJ">
        <title>Extensive microbial diversity within the chicken gut microbiome revealed by metagenomics and culture.</title>
        <authorList>
            <person name="Gilroy R."/>
            <person name="Ravi A."/>
            <person name="Getino M."/>
            <person name="Pursley I."/>
            <person name="Horton D.L."/>
            <person name="Alikhan N.F."/>
            <person name="Baker D."/>
            <person name="Gharbi K."/>
            <person name="Hall N."/>
            <person name="Watson M."/>
            <person name="Adriaenssens E.M."/>
            <person name="Foster-Nyarko E."/>
            <person name="Jarju S."/>
            <person name="Secka A."/>
            <person name="Antonio M."/>
            <person name="Oren A."/>
            <person name="Chaudhuri R.R."/>
            <person name="La Ragione R."/>
            <person name="Hildebrand F."/>
            <person name="Pallen M.J."/>
        </authorList>
    </citation>
    <scope>NUCLEOTIDE SEQUENCE</scope>
    <source>
        <strain evidence="6">CHK160-4876</strain>
    </source>
</reference>
<dbReference type="PANTHER" id="PTHR21600:SF35">
    <property type="entry name" value="PSEUDOURIDINE SYNTHASE"/>
    <property type="match status" value="1"/>
</dbReference>
<accession>A0A921NAH9</accession>
<dbReference type="CDD" id="cd02869">
    <property type="entry name" value="PseudoU_synth_RluA_like"/>
    <property type="match status" value="1"/>
</dbReference>
<dbReference type="EC" id="5.4.99.-" evidence="4"/>
<gene>
    <name evidence="6" type="ORF">K8V30_04415</name>
</gene>
<dbReference type="InterPro" id="IPR020103">
    <property type="entry name" value="PsdUridine_synth_cat_dom_sf"/>
</dbReference>
<feature type="active site" evidence="3">
    <location>
        <position position="140"/>
    </location>
</feature>
<dbReference type="Gene3D" id="3.30.2350.10">
    <property type="entry name" value="Pseudouridine synthase"/>
    <property type="match status" value="1"/>
</dbReference>
<evidence type="ECO:0000313" key="6">
    <source>
        <dbReference type="EMBL" id="HJH10932.1"/>
    </source>
</evidence>
<dbReference type="NCBIfam" id="TIGR00005">
    <property type="entry name" value="rluA_subfam"/>
    <property type="match status" value="1"/>
</dbReference>
<evidence type="ECO:0000313" key="7">
    <source>
        <dbReference type="Proteomes" id="UP000700212"/>
    </source>
</evidence>
<dbReference type="EMBL" id="DYTV01000054">
    <property type="protein sequence ID" value="HJH10932.1"/>
    <property type="molecule type" value="Genomic_DNA"/>
</dbReference>
<comment type="function">
    <text evidence="4">Responsible for synthesis of pseudouridine from uracil.</text>
</comment>
<feature type="domain" description="Pseudouridine synthase RsuA/RluA-like" evidence="5">
    <location>
        <begin position="94"/>
        <end position="246"/>
    </location>
</feature>
<dbReference type="Pfam" id="PF00849">
    <property type="entry name" value="PseudoU_synth_2"/>
    <property type="match status" value="1"/>
</dbReference>
<sequence>MNHLCQMSNFTLTFIVHTPQLLREAIAAYGVSKRALTAIKFTGGKITVNGVEQNVRYPLQRGDEVTLVFPQETRSEGLVATYAPLTVLYEDDALLIINKPAHQNTIPSREHPTNSVANDVCGYFEQQGLHVTAHIVTRLDRDTSGIVCIAKHRHVHHLLSEMQKRGELTREYEALATGRVNAQCITAPIGRAKDSIIAREVCEDGQSARTDVTVVKYANLDGAIVSHVKLALYTGRTHQIRVHLAHIGHPLLGDTLYGGDRRRINRQALHCSRLMFIHPLTKVPLSITSALPVDMAGVTSQKNRLPN</sequence>
<dbReference type="Proteomes" id="UP000700212">
    <property type="component" value="Unassembled WGS sequence"/>
</dbReference>
<dbReference type="InterPro" id="IPR050188">
    <property type="entry name" value="RluA_PseudoU_synthase"/>
</dbReference>
<name>A0A921NAH9_9BACL</name>
<comment type="similarity">
    <text evidence="2 4">Belongs to the pseudouridine synthase RluA family.</text>
</comment>
<evidence type="ECO:0000256" key="3">
    <source>
        <dbReference type="PIRSR" id="PIRSR606225-1"/>
    </source>
</evidence>
<evidence type="ECO:0000256" key="1">
    <source>
        <dbReference type="ARBA" id="ARBA00000073"/>
    </source>
</evidence>
<evidence type="ECO:0000256" key="2">
    <source>
        <dbReference type="ARBA" id="ARBA00010876"/>
    </source>
</evidence>
<dbReference type="AlphaFoldDB" id="A0A921NAH9"/>
<comment type="caution">
    <text evidence="6">The sequence shown here is derived from an EMBL/GenBank/DDBJ whole genome shotgun (WGS) entry which is preliminary data.</text>
</comment>
<dbReference type="InterPro" id="IPR006145">
    <property type="entry name" value="PsdUridine_synth_RsuA/RluA"/>
</dbReference>
<dbReference type="SUPFAM" id="SSF55120">
    <property type="entry name" value="Pseudouridine synthase"/>
    <property type="match status" value="1"/>
</dbReference>
<evidence type="ECO:0000256" key="4">
    <source>
        <dbReference type="RuleBase" id="RU362028"/>
    </source>
</evidence>
<reference evidence="6" key="2">
    <citation type="submission" date="2021-09" db="EMBL/GenBank/DDBJ databases">
        <authorList>
            <person name="Gilroy R."/>
        </authorList>
    </citation>
    <scope>NUCLEOTIDE SEQUENCE</scope>
    <source>
        <strain evidence="6">CHK160-4876</strain>
    </source>
</reference>
<evidence type="ECO:0000259" key="5">
    <source>
        <dbReference type="Pfam" id="PF00849"/>
    </source>
</evidence>
<dbReference type="GO" id="GO:0009982">
    <property type="term" value="F:pseudouridine synthase activity"/>
    <property type="evidence" value="ECO:0007669"/>
    <property type="project" value="InterPro"/>
</dbReference>
<comment type="catalytic activity">
    <reaction evidence="1 4">
        <text>a uridine in RNA = a pseudouridine in RNA</text>
        <dbReference type="Rhea" id="RHEA:48348"/>
        <dbReference type="Rhea" id="RHEA-COMP:12068"/>
        <dbReference type="Rhea" id="RHEA-COMP:12069"/>
        <dbReference type="ChEBI" id="CHEBI:65314"/>
        <dbReference type="ChEBI" id="CHEBI:65315"/>
    </reaction>
</comment>
<protein>
    <recommendedName>
        <fullName evidence="4">Pseudouridine synthase</fullName>
        <ecNumber evidence="4">5.4.99.-</ecNumber>
    </recommendedName>
</protein>
<organism evidence="6 7">
    <name type="scientific">Metalysinibacillus jejuensis</name>
    <dbReference type="NCBI Taxonomy" id="914327"/>
    <lineage>
        <taxon>Bacteria</taxon>
        <taxon>Bacillati</taxon>
        <taxon>Bacillota</taxon>
        <taxon>Bacilli</taxon>
        <taxon>Bacillales</taxon>
        <taxon>Caryophanaceae</taxon>
        <taxon>Metalysinibacillus</taxon>
    </lineage>
</organism>
<proteinExistence type="inferred from homology"/>